<dbReference type="GO" id="GO:0006412">
    <property type="term" value="P:translation"/>
    <property type="evidence" value="ECO:0007669"/>
    <property type="project" value="InterPro"/>
</dbReference>
<dbReference type="FunCoup" id="A0A165H9C8">
    <property type="interactions" value="47"/>
</dbReference>
<dbReference type="InParanoid" id="A0A165H9C8"/>
<evidence type="ECO:0000313" key="7">
    <source>
        <dbReference type="EMBL" id="KZT11423.1"/>
    </source>
</evidence>
<keyword evidence="4" id="KW-0496">Mitochondrion</keyword>
<comment type="similarity">
    <text evidence="2">Belongs to the mitochondrion-specific ribosomal protein mL49 family.</text>
</comment>
<name>A0A165H9C8_9APHY</name>
<evidence type="ECO:0000256" key="5">
    <source>
        <dbReference type="ARBA" id="ARBA00023274"/>
    </source>
</evidence>
<dbReference type="Proteomes" id="UP000076871">
    <property type="component" value="Unassembled WGS sequence"/>
</dbReference>
<gene>
    <name evidence="7" type="ORF">LAESUDRAFT_643152</name>
</gene>
<protein>
    <recommendedName>
        <fullName evidence="6">Large ribosomal subunit protein mL49</fullName>
    </recommendedName>
</protein>
<dbReference type="InterPro" id="IPR007740">
    <property type="entry name" value="Ribosomal_mL49"/>
</dbReference>
<dbReference type="PANTHER" id="PTHR13477">
    <property type="entry name" value="MITOCHONDRIAL 39S RIBOSOMAL PROTEIN L49"/>
    <property type="match status" value="1"/>
</dbReference>
<keyword evidence="5" id="KW-0687">Ribonucleoprotein</keyword>
<dbReference type="EMBL" id="KV427607">
    <property type="protein sequence ID" value="KZT11423.1"/>
    <property type="molecule type" value="Genomic_DNA"/>
</dbReference>
<dbReference type="GO" id="GO:0003735">
    <property type="term" value="F:structural constituent of ribosome"/>
    <property type="evidence" value="ECO:0007669"/>
    <property type="project" value="InterPro"/>
</dbReference>
<evidence type="ECO:0000313" key="8">
    <source>
        <dbReference type="Proteomes" id="UP000076871"/>
    </source>
</evidence>
<accession>A0A165H9C8</accession>
<keyword evidence="8" id="KW-1185">Reference proteome</keyword>
<sequence>MLRRAAVVAARQVPSLPYDVPRNTRGSMPVFTDIRNAGTRHLTLIRNVQGDLAALAKDLATTLHPPGSPEAKRMKTTIIRSQHIVLSGGLWKTKVMRWLAERGF</sequence>
<evidence type="ECO:0000256" key="1">
    <source>
        <dbReference type="ARBA" id="ARBA00004173"/>
    </source>
</evidence>
<dbReference type="OrthoDB" id="19439at2759"/>
<organism evidence="7 8">
    <name type="scientific">Laetiporus sulphureus 93-53</name>
    <dbReference type="NCBI Taxonomy" id="1314785"/>
    <lineage>
        <taxon>Eukaryota</taxon>
        <taxon>Fungi</taxon>
        <taxon>Dikarya</taxon>
        <taxon>Basidiomycota</taxon>
        <taxon>Agaricomycotina</taxon>
        <taxon>Agaricomycetes</taxon>
        <taxon>Polyporales</taxon>
        <taxon>Laetiporus</taxon>
    </lineage>
</organism>
<proteinExistence type="inferred from homology"/>
<evidence type="ECO:0000256" key="4">
    <source>
        <dbReference type="ARBA" id="ARBA00023128"/>
    </source>
</evidence>
<dbReference type="GO" id="GO:0005762">
    <property type="term" value="C:mitochondrial large ribosomal subunit"/>
    <property type="evidence" value="ECO:0007669"/>
    <property type="project" value="TreeGrafter"/>
</dbReference>
<dbReference type="Pfam" id="PF05046">
    <property type="entry name" value="Img2"/>
    <property type="match status" value="1"/>
</dbReference>
<dbReference type="GeneID" id="63820796"/>
<evidence type="ECO:0000256" key="6">
    <source>
        <dbReference type="ARBA" id="ARBA00035191"/>
    </source>
</evidence>
<reference evidence="7 8" key="1">
    <citation type="journal article" date="2016" name="Mol. Biol. Evol.">
        <title>Comparative Genomics of Early-Diverging Mushroom-Forming Fungi Provides Insights into the Origins of Lignocellulose Decay Capabilities.</title>
        <authorList>
            <person name="Nagy L.G."/>
            <person name="Riley R."/>
            <person name="Tritt A."/>
            <person name="Adam C."/>
            <person name="Daum C."/>
            <person name="Floudas D."/>
            <person name="Sun H."/>
            <person name="Yadav J.S."/>
            <person name="Pangilinan J."/>
            <person name="Larsson K.H."/>
            <person name="Matsuura K."/>
            <person name="Barry K."/>
            <person name="Labutti K."/>
            <person name="Kuo R."/>
            <person name="Ohm R.A."/>
            <person name="Bhattacharya S.S."/>
            <person name="Shirouzu T."/>
            <person name="Yoshinaga Y."/>
            <person name="Martin F.M."/>
            <person name="Grigoriev I.V."/>
            <person name="Hibbett D.S."/>
        </authorList>
    </citation>
    <scope>NUCLEOTIDE SEQUENCE [LARGE SCALE GENOMIC DNA]</scope>
    <source>
        <strain evidence="7 8">93-53</strain>
    </source>
</reference>
<dbReference type="RefSeq" id="XP_040769163.1">
    <property type="nucleotide sequence ID" value="XM_040903766.1"/>
</dbReference>
<dbReference type="STRING" id="1314785.A0A165H9C8"/>
<evidence type="ECO:0000256" key="3">
    <source>
        <dbReference type="ARBA" id="ARBA00022980"/>
    </source>
</evidence>
<keyword evidence="3" id="KW-0689">Ribosomal protein</keyword>
<dbReference type="AlphaFoldDB" id="A0A165H9C8"/>
<evidence type="ECO:0000256" key="2">
    <source>
        <dbReference type="ARBA" id="ARBA00005677"/>
    </source>
</evidence>
<comment type="subcellular location">
    <subcellularLocation>
        <location evidence="1">Mitochondrion</location>
    </subcellularLocation>
</comment>
<dbReference type="Gene3D" id="3.30.780.10">
    <property type="entry name" value="SUI1-like domain"/>
    <property type="match status" value="1"/>
</dbReference>
<dbReference type="PANTHER" id="PTHR13477:SF0">
    <property type="entry name" value="LARGE RIBOSOMAL SUBUNIT PROTEIN ML49"/>
    <property type="match status" value="1"/>
</dbReference>